<dbReference type="Proteomes" id="UP001596058">
    <property type="component" value="Unassembled WGS sequence"/>
</dbReference>
<protein>
    <recommendedName>
        <fullName evidence="3">Excreted virulence factor EspC (Type VII ESX diderm)</fullName>
    </recommendedName>
</protein>
<proteinExistence type="predicted"/>
<keyword evidence="2" id="KW-1185">Reference proteome</keyword>
<organism evidence="1 2">
    <name type="scientific">Nonomuraea insulae</name>
    <dbReference type="NCBI Taxonomy" id="1616787"/>
    <lineage>
        <taxon>Bacteria</taxon>
        <taxon>Bacillati</taxon>
        <taxon>Actinomycetota</taxon>
        <taxon>Actinomycetes</taxon>
        <taxon>Streptosporangiales</taxon>
        <taxon>Streptosporangiaceae</taxon>
        <taxon>Nonomuraea</taxon>
    </lineage>
</organism>
<evidence type="ECO:0008006" key="3">
    <source>
        <dbReference type="Google" id="ProtNLM"/>
    </source>
</evidence>
<dbReference type="RefSeq" id="WP_379521265.1">
    <property type="nucleotide sequence ID" value="NZ_JBHSPA010000070.1"/>
</dbReference>
<comment type="caution">
    <text evidence="1">The sequence shown here is derived from an EMBL/GenBank/DDBJ whole genome shotgun (WGS) entry which is preliminary data.</text>
</comment>
<gene>
    <name evidence="1" type="ORF">ACFPZ3_48840</name>
</gene>
<evidence type="ECO:0000313" key="2">
    <source>
        <dbReference type="Proteomes" id="UP001596058"/>
    </source>
</evidence>
<dbReference type="EMBL" id="JBHSPA010000070">
    <property type="protein sequence ID" value="MFC5831806.1"/>
    <property type="molecule type" value="Genomic_DNA"/>
</dbReference>
<name>A0ABW1D536_9ACTN</name>
<sequence>MAHLSGEQGDRLLIDWTSIRKLAGLFDQAGDDVVALQRGSASLAGTSGLVGGDDDGHAFAQWYSDGYDSLTDALTRIADKSFTSASDLRDFDAMWDYLEQRIISTLPKIPDLPAPPIPQAPPRGVGA</sequence>
<accession>A0ABW1D536</accession>
<reference evidence="2" key="1">
    <citation type="journal article" date="2019" name="Int. J. Syst. Evol. Microbiol.">
        <title>The Global Catalogue of Microorganisms (GCM) 10K type strain sequencing project: providing services to taxonomists for standard genome sequencing and annotation.</title>
        <authorList>
            <consortium name="The Broad Institute Genomics Platform"/>
            <consortium name="The Broad Institute Genome Sequencing Center for Infectious Disease"/>
            <person name="Wu L."/>
            <person name="Ma J."/>
        </authorList>
    </citation>
    <scope>NUCLEOTIDE SEQUENCE [LARGE SCALE GENOMIC DNA]</scope>
    <source>
        <strain evidence="2">CCUG 53903</strain>
    </source>
</reference>
<evidence type="ECO:0000313" key="1">
    <source>
        <dbReference type="EMBL" id="MFC5831806.1"/>
    </source>
</evidence>